<accession>A0A0F9HXT3</accession>
<sequence>MKKFDPHHRMVSIKFRNNDYLDLKAAAEKADKPVSHLAREIILDKILDRPGTIKNYIKFLEERIAYNFERISEISPARELEIKVLKGENFIFIGMKKLLKKIL</sequence>
<dbReference type="EMBL" id="LAZR01013867">
    <property type="protein sequence ID" value="KKM19967.1"/>
    <property type="molecule type" value="Genomic_DNA"/>
</dbReference>
<evidence type="ECO:0000313" key="1">
    <source>
        <dbReference type="EMBL" id="KKM19967.1"/>
    </source>
</evidence>
<organism evidence="1">
    <name type="scientific">marine sediment metagenome</name>
    <dbReference type="NCBI Taxonomy" id="412755"/>
    <lineage>
        <taxon>unclassified sequences</taxon>
        <taxon>metagenomes</taxon>
        <taxon>ecological metagenomes</taxon>
    </lineage>
</organism>
<proteinExistence type="predicted"/>
<reference evidence="1" key="1">
    <citation type="journal article" date="2015" name="Nature">
        <title>Complex archaea that bridge the gap between prokaryotes and eukaryotes.</title>
        <authorList>
            <person name="Spang A."/>
            <person name="Saw J.H."/>
            <person name="Jorgensen S.L."/>
            <person name="Zaremba-Niedzwiedzka K."/>
            <person name="Martijn J."/>
            <person name="Lind A.E."/>
            <person name="van Eijk R."/>
            <person name="Schleper C."/>
            <person name="Guy L."/>
            <person name="Ettema T.J."/>
        </authorList>
    </citation>
    <scope>NUCLEOTIDE SEQUENCE</scope>
</reference>
<gene>
    <name evidence="1" type="ORF">LCGC14_1650250</name>
</gene>
<comment type="caution">
    <text evidence="1">The sequence shown here is derived from an EMBL/GenBank/DDBJ whole genome shotgun (WGS) entry which is preliminary data.</text>
</comment>
<protein>
    <submittedName>
        <fullName evidence="1">Uncharacterized protein</fullName>
    </submittedName>
</protein>
<name>A0A0F9HXT3_9ZZZZ</name>
<dbReference type="AlphaFoldDB" id="A0A0F9HXT3"/>